<dbReference type="STRING" id="411684.HPDFL43_00845"/>
<dbReference type="SUPFAM" id="SSF141868">
    <property type="entry name" value="EAL domain-like"/>
    <property type="match status" value="1"/>
</dbReference>
<name>A9CZ46_HOEPD</name>
<feature type="domain" description="EAL" evidence="1">
    <location>
        <begin position="1"/>
        <end position="232"/>
    </location>
</feature>
<dbReference type="HOGENOM" id="CLU_000445_70_50_5"/>
<dbReference type="InterPro" id="IPR001633">
    <property type="entry name" value="EAL_dom"/>
</dbReference>
<proteinExistence type="predicted"/>
<accession>A9CZ46</accession>
<dbReference type="PANTHER" id="PTHR33121:SF15">
    <property type="entry name" value="BLUE LIGHT- AND TEMPERATURE-REGULATED ANTIREPRESSOR BLUF"/>
    <property type="match status" value="1"/>
</dbReference>
<dbReference type="GO" id="GO:0071111">
    <property type="term" value="F:cyclic-guanylate-specific phosphodiesterase activity"/>
    <property type="evidence" value="ECO:0007669"/>
    <property type="project" value="InterPro"/>
</dbReference>
<dbReference type="eggNOG" id="COG2200">
    <property type="taxonomic scope" value="Bacteria"/>
</dbReference>
<gene>
    <name evidence="2" type="ORF">HPDFL43_00845</name>
</gene>
<sequence length="238" mass="26249">MAFQPIYDAVQGRVWGYEALVRGLDGEGAHSVLSRVKPEQKYVFDQACRTKAIELASQLFPDAEELKLSINFMPNAVYEPAACLRATFLAAKRFGFPQSAIMFEFTEDEEVSDPAHLQNIITEYRKHGFVTAIDDFGAGYAGLGLLADFQPDLIKIDMKIVRGIDTSLARQAVVSGIVGIARALDITVLAEGIETEEEFAVLKAAGIGLFQGYWFARPEFEMLPQVSFSNQTALRLTA</sequence>
<dbReference type="CDD" id="cd01948">
    <property type="entry name" value="EAL"/>
    <property type="match status" value="1"/>
</dbReference>
<organism evidence="2 3">
    <name type="scientific">Hoeflea phototrophica (strain DSM 17068 / NCIMB 14078 / DFL-43)</name>
    <dbReference type="NCBI Taxonomy" id="411684"/>
    <lineage>
        <taxon>Bacteria</taxon>
        <taxon>Pseudomonadati</taxon>
        <taxon>Pseudomonadota</taxon>
        <taxon>Alphaproteobacteria</taxon>
        <taxon>Hyphomicrobiales</taxon>
        <taxon>Rhizobiaceae</taxon>
        <taxon>Hoeflea</taxon>
    </lineage>
</organism>
<reference evidence="2 3" key="2">
    <citation type="submission" date="2012-06" db="EMBL/GenBank/DDBJ databases">
        <authorList>
            <person name="Fiebig A."/>
        </authorList>
    </citation>
    <scope>NUCLEOTIDE SEQUENCE [LARGE SCALE GENOMIC DNA]</scope>
    <source>
        <strain evidence="2 3">DFL-43</strain>
    </source>
</reference>
<keyword evidence="3" id="KW-1185">Reference proteome</keyword>
<dbReference type="PROSITE" id="PS50883">
    <property type="entry name" value="EAL"/>
    <property type="match status" value="1"/>
</dbReference>
<evidence type="ECO:0000259" key="1">
    <source>
        <dbReference type="PROSITE" id="PS50883"/>
    </source>
</evidence>
<dbReference type="InterPro" id="IPR050706">
    <property type="entry name" value="Cyclic-di-GMP_PDE-like"/>
</dbReference>
<dbReference type="RefSeq" id="WP_007195961.1">
    <property type="nucleotide sequence ID" value="NZ_CM002917.1"/>
</dbReference>
<dbReference type="AlphaFoldDB" id="A9CZ46"/>
<reference evidence="2 3" key="1">
    <citation type="submission" date="2007-10" db="EMBL/GenBank/DDBJ databases">
        <authorList>
            <person name="Wagner-Dobler I."/>
            <person name="Ferriera S."/>
            <person name="Johnson J."/>
            <person name="Kravitz S."/>
            <person name="Beeson K."/>
            <person name="Sutton G."/>
            <person name="Rogers Y.-H."/>
            <person name="Friedman R."/>
            <person name="Frazier M."/>
            <person name="Venter J.C."/>
        </authorList>
    </citation>
    <scope>NUCLEOTIDE SEQUENCE [LARGE SCALE GENOMIC DNA]</scope>
    <source>
        <strain evidence="2 3">DFL-43</strain>
    </source>
</reference>
<dbReference type="SMART" id="SM00052">
    <property type="entry name" value="EAL"/>
    <property type="match status" value="1"/>
</dbReference>
<dbReference type="Gene3D" id="3.20.20.450">
    <property type="entry name" value="EAL domain"/>
    <property type="match status" value="1"/>
</dbReference>
<comment type="caution">
    <text evidence="2">The sequence shown here is derived from an EMBL/GenBank/DDBJ whole genome shotgun (WGS) entry which is preliminary data.</text>
</comment>
<dbReference type="InterPro" id="IPR035919">
    <property type="entry name" value="EAL_sf"/>
</dbReference>
<dbReference type="Pfam" id="PF00563">
    <property type="entry name" value="EAL"/>
    <property type="match status" value="1"/>
</dbReference>
<evidence type="ECO:0000313" key="2">
    <source>
        <dbReference type="EMBL" id="EDQ34700.1"/>
    </source>
</evidence>
<protein>
    <submittedName>
        <fullName evidence="2">EAL domain protein</fullName>
    </submittedName>
</protein>
<evidence type="ECO:0000313" key="3">
    <source>
        <dbReference type="Proteomes" id="UP000004291"/>
    </source>
</evidence>
<dbReference type="Proteomes" id="UP000004291">
    <property type="component" value="Chromosome"/>
</dbReference>
<dbReference type="PANTHER" id="PTHR33121">
    <property type="entry name" value="CYCLIC DI-GMP PHOSPHODIESTERASE PDEF"/>
    <property type="match status" value="1"/>
</dbReference>
<dbReference type="EMBL" id="ABIA03000002">
    <property type="protein sequence ID" value="EDQ34700.1"/>
    <property type="molecule type" value="Genomic_DNA"/>
</dbReference>